<dbReference type="SUPFAM" id="SSF52151">
    <property type="entry name" value="FabD/lysophospholipase-like"/>
    <property type="match status" value="1"/>
</dbReference>
<dbReference type="InterPro" id="IPR050301">
    <property type="entry name" value="NTE"/>
</dbReference>
<dbReference type="Pfam" id="PF01734">
    <property type="entry name" value="Patatin"/>
    <property type="match status" value="1"/>
</dbReference>
<comment type="similarity">
    <text evidence="1">Belongs to the PLPL family.</text>
</comment>
<geneLocation type="mitochondrion" evidence="9"/>
<reference evidence="8 10" key="1">
    <citation type="submission" date="2015-02" db="EMBL/GenBank/DDBJ databases">
        <authorList>
            <person name="Chooi Y.-H."/>
        </authorList>
    </citation>
    <scope>NUCLEOTIDE SEQUENCE [LARGE SCALE GENOMIC DNA]</scope>
    <source>
        <strain evidence="8">E3</strain>
    </source>
</reference>
<dbReference type="STRING" id="37360.A0A0G4IPW1"/>
<organism evidence="8 10">
    <name type="scientific">Plasmodiophora brassicae</name>
    <name type="common">Clubroot disease agent</name>
    <dbReference type="NCBI Taxonomy" id="37360"/>
    <lineage>
        <taxon>Eukaryota</taxon>
        <taxon>Sar</taxon>
        <taxon>Rhizaria</taxon>
        <taxon>Endomyxa</taxon>
        <taxon>Phytomyxea</taxon>
        <taxon>Plasmodiophorida</taxon>
        <taxon>Plasmodiophoridae</taxon>
        <taxon>Plasmodiophora</taxon>
    </lineage>
</organism>
<evidence type="ECO:0000313" key="8">
    <source>
        <dbReference type="EMBL" id="CEO97235.1"/>
    </source>
</evidence>
<keyword evidence="6" id="KW-1133">Transmembrane helix</keyword>
<sequence length="590" mass="66017">MVDAAAMSRSASFDDVASVESSVEGDSLDDSLASSFYGRFERGVKGMQKVFRWPLLVVVFAIITCELILYFTLRLCISVWETVSNLADGKRGKLLNALDNAESYEEWRRNAMALDVACDHDFYKTIDRSPFYDYKTVKSITNKLAAACNTLASGEPSKASMDKLEQLLCRAYNANAAGLGVDNERLYAETFSGTKLALQRYYDVSVEATDKYVAAKNVPLTQKLDFVRRAKASYGRTALCLSSGGSMAYYHFGVAKALLECQLLPTIICGSSGGALVAAIIGCRTDEEVQSILTPDFCTLLTPCCESWKTLINRYLRTGRVFHEKLWRDMLRPLVFKDMTFLEAYQKTGRILNITCTSENKWGAPIILNYITAPNVVIWCAVLASSGIPPLLPAITLLAKNRDGKLEHFMDFGKCWSDGALKNDIPARQLAEQFNVNFLVVSQVNPHIVPFVYECRGSSGRPIMRTGGSSLRGGFFSSAAEAFLKLEMRKWLRMISELDLMPMLFSQDWSVLFLQKHWGNVTIYPSRGWGVFRDIVTCVSDPDRQRMEHYLRQGEQATYPKISMVSNHLVLEQTLNNAEKLLLESQKASS</sequence>
<dbReference type="OMA" id="CSWFTRG"/>
<keyword evidence="2 5" id="KW-0378">Hydrolase</keyword>
<evidence type="ECO:0000256" key="6">
    <source>
        <dbReference type="SAM" id="Phobius"/>
    </source>
</evidence>
<protein>
    <recommendedName>
        <fullName evidence="7">PNPLA domain-containing protein</fullName>
    </recommendedName>
</protein>
<dbReference type="PANTHER" id="PTHR14226:SF66">
    <property type="entry name" value="TRIACYLGLYCEROL LIPASE PTL2"/>
    <property type="match status" value="1"/>
</dbReference>
<dbReference type="EMBL" id="CDSF01000079">
    <property type="protein sequence ID" value="CEO97235.1"/>
    <property type="molecule type" value="Genomic_DNA"/>
</dbReference>
<name>A0A0G4IPW1_PLABS</name>
<keyword evidence="4 5" id="KW-0443">Lipid metabolism</keyword>
<feature type="domain" description="PNPLA" evidence="7">
    <location>
        <begin position="239"/>
        <end position="431"/>
    </location>
</feature>
<dbReference type="Gene3D" id="3.40.1090.10">
    <property type="entry name" value="Cytosolic phospholipase A2 catalytic domain"/>
    <property type="match status" value="2"/>
</dbReference>
<dbReference type="Pfam" id="PF11815">
    <property type="entry name" value="DUF3336"/>
    <property type="match status" value="1"/>
</dbReference>
<feature type="transmembrane region" description="Helical" evidence="6">
    <location>
        <begin position="50"/>
        <end position="73"/>
    </location>
</feature>
<keyword evidence="6" id="KW-0812">Transmembrane</keyword>
<evidence type="ECO:0000256" key="4">
    <source>
        <dbReference type="ARBA" id="ARBA00023098"/>
    </source>
</evidence>
<dbReference type="Proteomes" id="UP000039324">
    <property type="component" value="Unassembled WGS sequence"/>
</dbReference>
<dbReference type="InterPro" id="IPR016035">
    <property type="entry name" value="Acyl_Trfase/lysoPLipase"/>
</dbReference>
<evidence type="ECO:0000313" key="10">
    <source>
        <dbReference type="Proteomes" id="UP000039324"/>
    </source>
</evidence>
<dbReference type="GO" id="GO:0016042">
    <property type="term" value="P:lipid catabolic process"/>
    <property type="evidence" value="ECO:0007669"/>
    <property type="project" value="UniProtKB-UniRule"/>
</dbReference>
<dbReference type="PANTHER" id="PTHR14226">
    <property type="entry name" value="NEUROPATHY TARGET ESTERASE/SWISS CHEESE D.MELANOGASTER"/>
    <property type="match status" value="1"/>
</dbReference>
<dbReference type="AlphaFoldDB" id="A0A0G4IPW1"/>
<dbReference type="OrthoDB" id="15478at2759"/>
<feature type="active site" description="Proton acceptor" evidence="5">
    <location>
        <position position="418"/>
    </location>
</feature>
<evidence type="ECO:0000256" key="2">
    <source>
        <dbReference type="ARBA" id="ARBA00022801"/>
    </source>
</evidence>
<comment type="caution">
    <text evidence="5">Lacks conserved residue(s) required for the propagation of feature annotation.</text>
</comment>
<accession>A0A0G4IPW1</accession>
<proteinExistence type="inferred from homology"/>
<gene>
    <name evidence="8" type="ORF">PBRA_000580</name>
    <name evidence="9" type="ORF">PLBR_LOCUS4758</name>
</gene>
<evidence type="ECO:0000256" key="5">
    <source>
        <dbReference type="PROSITE-ProRule" id="PRU01161"/>
    </source>
</evidence>
<evidence type="ECO:0000259" key="7">
    <source>
        <dbReference type="PROSITE" id="PS51635"/>
    </source>
</evidence>
<dbReference type="InterPro" id="IPR021771">
    <property type="entry name" value="Triacylglycerol_lipase_N"/>
</dbReference>
<evidence type="ECO:0000256" key="1">
    <source>
        <dbReference type="ARBA" id="ARBA00006104"/>
    </source>
</evidence>
<feature type="short sequence motif" description="DGA/G" evidence="5">
    <location>
        <begin position="418"/>
        <end position="420"/>
    </location>
</feature>
<keyword evidence="9" id="KW-0496">Mitochondrion</keyword>
<keyword evidence="6" id="KW-0472">Membrane</keyword>
<dbReference type="PROSITE" id="PS51635">
    <property type="entry name" value="PNPLA"/>
    <property type="match status" value="1"/>
</dbReference>
<dbReference type="InterPro" id="IPR002641">
    <property type="entry name" value="PNPLA_dom"/>
</dbReference>
<keyword evidence="3 5" id="KW-0442">Lipid degradation</keyword>
<keyword evidence="10" id="KW-1185">Reference proteome</keyword>
<reference evidence="9 11" key="2">
    <citation type="submission" date="2018-03" db="EMBL/GenBank/DDBJ databases">
        <authorList>
            <person name="Fogelqvist J."/>
        </authorList>
    </citation>
    <scope>NUCLEOTIDE SEQUENCE [LARGE SCALE GENOMIC DNA]</scope>
</reference>
<feature type="short sequence motif" description="GXSXG" evidence="5">
    <location>
        <begin position="270"/>
        <end position="274"/>
    </location>
</feature>
<evidence type="ECO:0000313" key="11">
    <source>
        <dbReference type="Proteomes" id="UP000290189"/>
    </source>
</evidence>
<dbReference type="Proteomes" id="UP000290189">
    <property type="component" value="Unassembled WGS sequence"/>
</dbReference>
<evidence type="ECO:0000313" key="9">
    <source>
        <dbReference type="EMBL" id="SPQ97543.1"/>
    </source>
</evidence>
<dbReference type="GO" id="GO:0004806">
    <property type="term" value="F:triacylglycerol lipase activity"/>
    <property type="evidence" value="ECO:0007669"/>
    <property type="project" value="InterPro"/>
</dbReference>
<evidence type="ECO:0000256" key="3">
    <source>
        <dbReference type="ARBA" id="ARBA00022963"/>
    </source>
</evidence>
<dbReference type="EMBL" id="OVEO01000008">
    <property type="protein sequence ID" value="SPQ97543.1"/>
    <property type="molecule type" value="Genomic_DNA"/>
</dbReference>
<feature type="active site" description="Nucleophile" evidence="5">
    <location>
        <position position="272"/>
    </location>
</feature>